<sequence length="221" mass="25003">MEGGNSGGGDRACRYDLRSNKTWTLKRTAGAQVLETPSSPKRIKENSKSLEFEKLCREYVEIALKFFNKAKHAKKVGEYELVEVGDFSGFDRGMEGFWYHTNFKANPKNAPEAEAELFFAELNDRYPQLVKCVKCCILGPIDSDSKGCKACEKFFLKLCHPQDGFHIGFPPHLIANRPTKSGWVRILLRPSPLLRVLALDLMLAKHSTAIASRLIFLVEYE</sequence>
<dbReference type="PANTHER" id="PTHR34710:SF20">
    <property type="entry name" value="OS10G0550200 PROTEIN"/>
    <property type="match status" value="1"/>
</dbReference>
<organism evidence="2 3">
    <name type="scientific">Carnegiea gigantea</name>
    <dbReference type="NCBI Taxonomy" id="171969"/>
    <lineage>
        <taxon>Eukaryota</taxon>
        <taxon>Viridiplantae</taxon>
        <taxon>Streptophyta</taxon>
        <taxon>Embryophyta</taxon>
        <taxon>Tracheophyta</taxon>
        <taxon>Spermatophyta</taxon>
        <taxon>Magnoliopsida</taxon>
        <taxon>eudicotyledons</taxon>
        <taxon>Gunneridae</taxon>
        <taxon>Pentapetalae</taxon>
        <taxon>Caryophyllales</taxon>
        <taxon>Cactineae</taxon>
        <taxon>Cactaceae</taxon>
        <taxon>Cactoideae</taxon>
        <taxon>Echinocereeae</taxon>
        <taxon>Carnegiea</taxon>
    </lineage>
</organism>
<evidence type="ECO:0000259" key="1">
    <source>
        <dbReference type="Pfam" id="PF12274"/>
    </source>
</evidence>
<reference evidence="2" key="1">
    <citation type="submission" date="2022-04" db="EMBL/GenBank/DDBJ databases">
        <title>Carnegiea gigantea Genome sequencing and assembly v2.</title>
        <authorList>
            <person name="Copetti D."/>
            <person name="Sanderson M.J."/>
            <person name="Burquez A."/>
            <person name="Wojciechowski M.F."/>
        </authorList>
    </citation>
    <scope>NUCLEOTIDE SEQUENCE</scope>
    <source>
        <strain evidence="2">SGP5-SGP5p</strain>
        <tissue evidence="2">Aerial part</tissue>
    </source>
</reference>
<accession>A0A9Q1K3C8</accession>
<dbReference type="AlphaFoldDB" id="A0A9Q1K3C8"/>
<name>A0A9Q1K3C8_9CARY</name>
<feature type="domain" description="DUF3615" evidence="1">
    <location>
        <begin position="61"/>
        <end position="161"/>
    </location>
</feature>
<dbReference type="Pfam" id="PF12274">
    <property type="entry name" value="DUF3615"/>
    <property type="match status" value="1"/>
</dbReference>
<dbReference type="InterPro" id="IPR022059">
    <property type="entry name" value="DUF3615"/>
</dbReference>
<dbReference type="EMBL" id="JAKOGI010000393">
    <property type="protein sequence ID" value="KAJ8435700.1"/>
    <property type="molecule type" value="Genomic_DNA"/>
</dbReference>
<evidence type="ECO:0000313" key="3">
    <source>
        <dbReference type="Proteomes" id="UP001153076"/>
    </source>
</evidence>
<evidence type="ECO:0000313" key="2">
    <source>
        <dbReference type="EMBL" id="KAJ8435700.1"/>
    </source>
</evidence>
<dbReference type="PANTHER" id="PTHR34710">
    <property type="entry name" value="OS03G0834100 PROTEIN"/>
    <property type="match status" value="1"/>
</dbReference>
<comment type="caution">
    <text evidence="2">The sequence shown here is derived from an EMBL/GenBank/DDBJ whole genome shotgun (WGS) entry which is preliminary data.</text>
</comment>
<keyword evidence="3" id="KW-1185">Reference proteome</keyword>
<proteinExistence type="predicted"/>
<dbReference type="Proteomes" id="UP001153076">
    <property type="component" value="Unassembled WGS sequence"/>
</dbReference>
<gene>
    <name evidence="2" type="ORF">Cgig2_027290</name>
</gene>
<protein>
    <recommendedName>
        <fullName evidence="1">DUF3615 domain-containing protein</fullName>
    </recommendedName>
</protein>